<protein>
    <submittedName>
        <fullName evidence="2">Uncharacterized protein</fullName>
    </submittedName>
</protein>
<organism evidence="2 3">
    <name type="scientific">Hondaea fermentalgiana</name>
    <dbReference type="NCBI Taxonomy" id="2315210"/>
    <lineage>
        <taxon>Eukaryota</taxon>
        <taxon>Sar</taxon>
        <taxon>Stramenopiles</taxon>
        <taxon>Bigyra</taxon>
        <taxon>Labyrinthulomycetes</taxon>
        <taxon>Thraustochytrida</taxon>
        <taxon>Thraustochytriidae</taxon>
        <taxon>Hondaea</taxon>
    </lineage>
</organism>
<feature type="region of interest" description="Disordered" evidence="1">
    <location>
        <begin position="180"/>
        <end position="206"/>
    </location>
</feature>
<dbReference type="Proteomes" id="UP000241890">
    <property type="component" value="Unassembled WGS sequence"/>
</dbReference>
<reference evidence="2 3" key="1">
    <citation type="submission" date="2017-12" db="EMBL/GenBank/DDBJ databases">
        <title>Sequencing, de novo assembly and annotation of complete genome of a new Thraustochytrid species, strain FCC1311.</title>
        <authorList>
            <person name="Sedici K."/>
            <person name="Godart F."/>
            <person name="Aiese Cigliano R."/>
            <person name="Sanseverino W."/>
            <person name="Barakat M."/>
            <person name="Ortet P."/>
            <person name="Marechal E."/>
            <person name="Cagnac O."/>
            <person name="Amato A."/>
        </authorList>
    </citation>
    <scope>NUCLEOTIDE SEQUENCE [LARGE SCALE GENOMIC DNA]</scope>
</reference>
<evidence type="ECO:0000313" key="2">
    <source>
        <dbReference type="EMBL" id="GBG32303.1"/>
    </source>
</evidence>
<sequence length="206" mass="22310">MFAVPFGAVDLAALLVAREKLERALIAETGIAKADPRTGRYSVHIDDEEDVDEVAGTAADENEVHGNNVEKEYAATSPTSMADRRARDLKPAGLDRVLQIRMQSLAVRIMIGLVLRLGLARVRCQLLQLGAQWMSRRADAGVAHANEIYVTDENIVKVSCELSEVLENAPEIFADAANDESKFSKNGTATTAAPQTKAFQSSPSFP</sequence>
<accession>A0A2R5GUG3</accession>
<comment type="caution">
    <text evidence="2">The sequence shown here is derived from an EMBL/GenBank/DDBJ whole genome shotgun (WGS) entry which is preliminary data.</text>
</comment>
<dbReference type="InParanoid" id="A0A2R5GUG3"/>
<evidence type="ECO:0000256" key="1">
    <source>
        <dbReference type="SAM" id="MobiDB-lite"/>
    </source>
</evidence>
<name>A0A2R5GUG3_9STRA</name>
<gene>
    <name evidence="2" type="ORF">FCC1311_085282</name>
</gene>
<dbReference type="AlphaFoldDB" id="A0A2R5GUG3"/>
<dbReference type="EMBL" id="BEYU01000120">
    <property type="protein sequence ID" value="GBG32303.1"/>
    <property type="molecule type" value="Genomic_DNA"/>
</dbReference>
<evidence type="ECO:0000313" key="3">
    <source>
        <dbReference type="Proteomes" id="UP000241890"/>
    </source>
</evidence>
<feature type="compositionally biased region" description="Polar residues" evidence="1">
    <location>
        <begin position="184"/>
        <end position="206"/>
    </location>
</feature>
<keyword evidence="3" id="KW-1185">Reference proteome</keyword>
<proteinExistence type="predicted"/>